<protein>
    <recommendedName>
        <fullName evidence="4">Secreted protein</fullName>
    </recommendedName>
</protein>
<sequence length="115" mass="12770">MHSSPLAWIVLLISRLSPPCRHLRLSLVNAPLQRSGIMFCTFFDFPPATRILAAPDPPSMVPFRPSSLPSPSCAAAPPPHTHICTYRLFPLSSRSPLSSSDPCLLYFRRLVFNDP</sequence>
<dbReference type="Proteomes" id="UP000313359">
    <property type="component" value="Unassembled WGS sequence"/>
</dbReference>
<name>A0A5C2SVU5_9APHY</name>
<reference evidence="2" key="1">
    <citation type="journal article" date="2018" name="Genome Biol. Evol.">
        <title>Genomics and development of Lentinus tigrinus, a white-rot wood-decaying mushroom with dimorphic fruiting bodies.</title>
        <authorList>
            <person name="Wu B."/>
            <person name="Xu Z."/>
            <person name="Knudson A."/>
            <person name="Carlson A."/>
            <person name="Chen N."/>
            <person name="Kovaka S."/>
            <person name="LaButti K."/>
            <person name="Lipzen A."/>
            <person name="Pennachio C."/>
            <person name="Riley R."/>
            <person name="Schakwitz W."/>
            <person name="Umezawa K."/>
            <person name="Ohm R.A."/>
            <person name="Grigoriev I.V."/>
            <person name="Nagy L.G."/>
            <person name="Gibbons J."/>
            <person name="Hibbett D."/>
        </authorList>
    </citation>
    <scope>NUCLEOTIDE SEQUENCE [LARGE SCALE GENOMIC DNA]</scope>
    <source>
        <strain evidence="2">ALCF2SS1-6</strain>
    </source>
</reference>
<feature type="chain" id="PRO_5022692098" description="Secreted protein" evidence="1">
    <location>
        <begin position="23"/>
        <end position="115"/>
    </location>
</feature>
<dbReference type="EMBL" id="ML122252">
    <property type="protein sequence ID" value="RPD65346.1"/>
    <property type="molecule type" value="Genomic_DNA"/>
</dbReference>
<evidence type="ECO:0000313" key="2">
    <source>
        <dbReference type="EMBL" id="RPD65346.1"/>
    </source>
</evidence>
<evidence type="ECO:0000313" key="3">
    <source>
        <dbReference type="Proteomes" id="UP000313359"/>
    </source>
</evidence>
<proteinExistence type="predicted"/>
<feature type="signal peptide" evidence="1">
    <location>
        <begin position="1"/>
        <end position="22"/>
    </location>
</feature>
<keyword evidence="3" id="KW-1185">Reference proteome</keyword>
<organism evidence="2 3">
    <name type="scientific">Lentinus tigrinus ALCF2SS1-6</name>
    <dbReference type="NCBI Taxonomy" id="1328759"/>
    <lineage>
        <taxon>Eukaryota</taxon>
        <taxon>Fungi</taxon>
        <taxon>Dikarya</taxon>
        <taxon>Basidiomycota</taxon>
        <taxon>Agaricomycotina</taxon>
        <taxon>Agaricomycetes</taxon>
        <taxon>Polyporales</taxon>
        <taxon>Polyporaceae</taxon>
        <taxon>Lentinus</taxon>
    </lineage>
</organism>
<gene>
    <name evidence="2" type="ORF">L227DRAFT_209036</name>
</gene>
<evidence type="ECO:0008006" key="4">
    <source>
        <dbReference type="Google" id="ProtNLM"/>
    </source>
</evidence>
<keyword evidence="1" id="KW-0732">Signal</keyword>
<dbReference type="AlphaFoldDB" id="A0A5C2SVU5"/>
<accession>A0A5C2SVU5</accession>
<evidence type="ECO:0000256" key="1">
    <source>
        <dbReference type="SAM" id="SignalP"/>
    </source>
</evidence>